<dbReference type="EMBL" id="ML208267">
    <property type="protein sequence ID" value="TFK74671.1"/>
    <property type="molecule type" value="Genomic_DNA"/>
</dbReference>
<name>A0ACD3BAJ8_9AGAR</name>
<protein>
    <submittedName>
        <fullName evidence="1">Uncharacterized protein</fullName>
    </submittedName>
</protein>
<keyword evidence="2" id="KW-1185">Reference proteome</keyword>
<sequence length="140" mass="15807">MLRSQYIPHTIYSIAIVSLSIHLVNQRRTSSEERSRINAQLSILEPLTARFRSSTSSASIPTTEEVERLLKLARAGRNLHESIGGAGTTVVNKDEVIGWKEVMFGRKSSGELTPWEKKDLEESKSFVSFLSQTLARRLKY</sequence>
<organism evidence="1 2">
    <name type="scientific">Pluteus cervinus</name>
    <dbReference type="NCBI Taxonomy" id="181527"/>
    <lineage>
        <taxon>Eukaryota</taxon>
        <taxon>Fungi</taxon>
        <taxon>Dikarya</taxon>
        <taxon>Basidiomycota</taxon>
        <taxon>Agaricomycotina</taxon>
        <taxon>Agaricomycetes</taxon>
        <taxon>Agaricomycetidae</taxon>
        <taxon>Agaricales</taxon>
        <taxon>Pluteineae</taxon>
        <taxon>Pluteaceae</taxon>
        <taxon>Pluteus</taxon>
    </lineage>
</organism>
<proteinExistence type="predicted"/>
<evidence type="ECO:0000313" key="2">
    <source>
        <dbReference type="Proteomes" id="UP000308600"/>
    </source>
</evidence>
<evidence type="ECO:0000313" key="1">
    <source>
        <dbReference type="EMBL" id="TFK74671.1"/>
    </source>
</evidence>
<accession>A0ACD3BAJ8</accession>
<gene>
    <name evidence="1" type="ORF">BDN72DRAFT_812589</name>
</gene>
<dbReference type="Proteomes" id="UP000308600">
    <property type="component" value="Unassembled WGS sequence"/>
</dbReference>
<reference evidence="1 2" key="1">
    <citation type="journal article" date="2019" name="Nat. Ecol. Evol.">
        <title>Megaphylogeny resolves global patterns of mushroom evolution.</title>
        <authorList>
            <person name="Varga T."/>
            <person name="Krizsan K."/>
            <person name="Foldi C."/>
            <person name="Dima B."/>
            <person name="Sanchez-Garcia M."/>
            <person name="Sanchez-Ramirez S."/>
            <person name="Szollosi G.J."/>
            <person name="Szarkandi J.G."/>
            <person name="Papp V."/>
            <person name="Albert L."/>
            <person name="Andreopoulos W."/>
            <person name="Angelini C."/>
            <person name="Antonin V."/>
            <person name="Barry K.W."/>
            <person name="Bougher N.L."/>
            <person name="Buchanan P."/>
            <person name="Buyck B."/>
            <person name="Bense V."/>
            <person name="Catcheside P."/>
            <person name="Chovatia M."/>
            <person name="Cooper J."/>
            <person name="Damon W."/>
            <person name="Desjardin D."/>
            <person name="Finy P."/>
            <person name="Geml J."/>
            <person name="Haridas S."/>
            <person name="Hughes K."/>
            <person name="Justo A."/>
            <person name="Karasinski D."/>
            <person name="Kautmanova I."/>
            <person name="Kiss B."/>
            <person name="Kocsube S."/>
            <person name="Kotiranta H."/>
            <person name="LaButti K.M."/>
            <person name="Lechner B.E."/>
            <person name="Liimatainen K."/>
            <person name="Lipzen A."/>
            <person name="Lukacs Z."/>
            <person name="Mihaltcheva S."/>
            <person name="Morgado L.N."/>
            <person name="Niskanen T."/>
            <person name="Noordeloos M.E."/>
            <person name="Ohm R.A."/>
            <person name="Ortiz-Santana B."/>
            <person name="Ovrebo C."/>
            <person name="Racz N."/>
            <person name="Riley R."/>
            <person name="Savchenko A."/>
            <person name="Shiryaev A."/>
            <person name="Soop K."/>
            <person name="Spirin V."/>
            <person name="Szebenyi C."/>
            <person name="Tomsovsky M."/>
            <person name="Tulloss R.E."/>
            <person name="Uehling J."/>
            <person name="Grigoriev I.V."/>
            <person name="Vagvolgyi C."/>
            <person name="Papp T."/>
            <person name="Martin F.M."/>
            <person name="Miettinen O."/>
            <person name="Hibbett D.S."/>
            <person name="Nagy L.G."/>
        </authorList>
    </citation>
    <scope>NUCLEOTIDE SEQUENCE [LARGE SCALE GENOMIC DNA]</scope>
    <source>
        <strain evidence="1 2">NL-1719</strain>
    </source>
</reference>